<comment type="caution">
    <text evidence="2">The sequence shown here is derived from an EMBL/GenBank/DDBJ whole genome shotgun (WGS) entry which is preliminary data.</text>
</comment>
<accession>A0A0F9EZR7</accession>
<keyword evidence="1" id="KW-1133">Transmembrane helix</keyword>
<evidence type="ECO:0000313" key="2">
    <source>
        <dbReference type="EMBL" id="KKL43633.1"/>
    </source>
</evidence>
<protein>
    <submittedName>
        <fullName evidence="2">Uncharacterized protein</fullName>
    </submittedName>
</protein>
<feature type="transmembrane region" description="Helical" evidence="1">
    <location>
        <begin position="14"/>
        <end position="36"/>
    </location>
</feature>
<reference evidence="2" key="1">
    <citation type="journal article" date="2015" name="Nature">
        <title>Complex archaea that bridge the gap between prokaryotes and eukaryotes.</title>
        <authorList>
            <person name="Spang A."/>
            <person name="Saw J.H."/>
            <person name="Jorgensen S.L."/>
            <person name="Zaremba-Niedzwiedzka K."/>
            <person name="Martijn J."/>
            <person name="Lind A.E."/>
            <person name="van Eijk R."/>
            <person name="Schleper C."/>
            <person name="Guy L."/>
            <person name="Ettema T.J."/>
        </authorList>
    </citation>
    <scope>NUCLEOTIDE SEQUENCE</scope>
</reference>
<dbReference type="EMBL" id="LAZR01034804">
    <property type="protein sequence ID" value="KKL43633.1"/>
    <property type="molecule type" value="Genomic_DNA"/>
</dbReference>
<name>A0A0F9EZR7_9ZZZZ</name>
<evidence type="ECO:0000256" key="1">
    <source>
        <dbReference type="SAM" id="Phobius"/>
    </source>
</evidence>
<keyword evidence="1" id="KW-0812">Transmembrane</keyword>
<sequence length="42" mass="4942">MIKKKPQSRKFRNLIWWLMAAVLLSSMVGITIYGTYLAKRID</sequence>
<dbReference type="AlphaFoldDB" id="A0A0F9EZR7"/>
<proteinExistence type="predicted"/>
<keyword evidence="1" id="KW-0472">Membrane</keyword>
<gene>
    <name evidence="2" type="ORF">LCGC14_2366910</name>
</gene>
<organism evidence="2">
    <name type="scientific">marine sediment metagenome</name>
    <dbReference type="NCBI Taxonomy" id="412755"/>
    <lineage>
        <taxon>unclassified sequences</taxon>
        <taxon>metagenomes</taxon>
        <taxon>ecological metagenomes</taxon>
    </lineage>
</organism>
<feature type="non-terminal residue" evidence="2">
    <location>
        <position position="42"/>
    </location>
</feature>